<evidence type="ECO:0000313" key="4">
    <source>
        <dbReference type="Proteomes" id="UP000198806"/>
    </source>
</evidence>
<feature type="domain" description="Ferritin-like diiron" evidence="2">
    <location>
        <begin position="4"/>
        <end position="52"/>
    </location>
</feature>
<proteinExistence type="predicted"/>
<protein>
    <submittedName>
        <fullName evidence="3">Rubrerythrin</fullName>
    </submittedName>
</protein>
<organism evidence="3 4">
    <name type="scientific">Anaerocolumna aminovalerica</name>
    <dbReference type="NCBI Taxonomy" id="1527"/>
    <lineage>
        <taxon>Bacteria</taxon>
        <taxon>Bacillati</taxon>
        <taxon>Bacillota</taxon>
        <taxon>Clostridia</taxon>
        <taxon>Lachnospirales</taxon>
        <taxon>Lachnospiraceae</taxon>
        <taxon>Anaerocolumna</taxon>
    </lineage>
</organism>
<gene>
    <name evidence="3" type="ORF">SAMN04489757_12030</name>
</gene>
<dbReference type="InterPro" id="IPR009040">
    <property type="entry name" value="Ferritin-like_diiron"/>
</dbReference>
<comment type="cofactor">
    <cofactor evidence="1">
        <name>Fe(3+)</name>
        <dbReference type="ChEBI" id="CHEBI:29034"/>
    </cofactor>
</comment>
<dbReference type="Pfam" id="PF02915">
    <property type="entry name" value="Rubrerythrin"/>
    <property type="match status" value="1"/>
</dbReference>
<evidence type="ECO:0000313" key="3">
    <source>
        <dbReference type="EMBL" id="SFO36362.1"/>
    </source>
</evidence>
<dbReference type="STRING" id="1527.SAMN04489757_12030"/>
<name>A0A1I5GK77_9FIRM</name>
<evidence type="ECO:0000259" key="2">
    <source>
        <dbReference type="PROSITE" id="PS50905"/>
    </source>
</evidence>
<dbReference type="Gene3D" id="1.20.1260.10">
    <property type="match status" value="1"/>
</dbReference>
<dbReference type="PROSITE" id="PS50905">
    <property type="entry name" value="FERRITIN_LIKE"/>
    <property type="match status" value="1"/>
</dbReference>
<dbReference type="PANTHER" id="PTHR43865">
    <property type="entry name" value="RUBRERYTHRIN-RELATED"/>
    <property type="match status" value="1"/>
</dbReference>
<dbReference type="GO" id="GO:0046872">
    <property type="term" value="F:metal ion binding"/>
    <property type="evidence" value="ECO:0007669"/>
    <property type="project" value="InterPro"/>
</dbReference>
<keyword evidence="4" id="KW-1185">Reference proteome</keyword>
<dbReference type="EMBL" id="FOWD01000020">
    <property type="protein sequence ID" value="SFO36362.1"/>
    <property type="molecule type" value="Genomic_DNA"/>
</dbReference>
<reference evidence="3 4" key="1">
    <citation type="submission" date="2016-10" db="EMBL/GenBank/DDBJ databases">
        <authorList>
            <person name="de Groot N.N."/>
        </authorList>
    </citation>
    <scope>NUCLEOTIDE SEQUENCE [LARGE SCALE GENOMIC DNA]</scope>
    <source>
        <strain evidence="3 4">DSM 1283</strain>
    </source>
</reference>
<accession>A0A1I5GK77</accession>
<dbReference type="InterPro" id="IPR003251">
    <property type="entry name" value="Rr_diiron-bd_dom"/>
</dbReference>
<dbReference type="GO" id="GO:0016491">
    <property type="term" value="F:oxidoreductase activity"/>
    <property type="evidence" value="ECO:0007669"/>
    <property type="project" value="InterPro"/>
</dbReference>
<dbReference type="SUPFAM" id="SSF47240">
    <property type="entry name" value="Ferritin-like"/>
    <property type="match status" value="1"/>
</dbReference>
<evidence type="ECO:0000256" key="1">
    <source>
        <dbReference type="ARBA" id="ARBA00001965"/>
    </source>
</evidence>
<dbReference type="InterPro" id="IPR052364">
    <property type="entry name" value="Rubrerythrin"/>
</dbReference>
<dbReference type="AlphaFoldDB" id="A0A1I5GK77"/>
<sequence>MAVEFRNSETKDNLMRAFAGESQARNRYTFGASLAKKENLYVIESIFTFTAN</sequence>
<dbReference type="PANTHER" id="PTHR43865:SF1">
    <property type="entry name" value="RUBRERYTHRIN-RELATED"/>
    <property type="match status" value="1"/>
</dbReference>
<dbReference type="InterPro" id="IPR012347">
    <property type="entry name" value="Ferritin-like"/>
</dbReference>
<dbReference type="InterPro" id="IPR009078">
    <property type="entry name" value="Ferritin-like_SF"/>
</dbReference>
<dbReference type="Proteomes" id="UP000198806">
    <property type="component" value="Unassembled WGS sequence"/>
</dbReference>